<evidence type="ECO:0000256" key="4">
    <source>
        <dbReference type="ARBA" id="ARBA00023288"/>
    </source>
</evidence>
<evidence type="ECO:0000313" key="7">
    <source>
        <dbReference type="EMBL" id="GIL38083.1"/>
    </source>
</evidence>
<dbReference type="GO" id="GO:0009279">
    <property type="term" value="C:cell outer membrane"/>
    <property type="evidence" value="ECO:0007669"/>
    <property type="project" value="UniProtKB-SubCell"/>
</dbReference>
<dbReference type="Pfam" id="PF05433">
    <property type="entry name" value="Rick_17kDa_Anti"/>
    <property type="match status" value="1"/>
</dbReference>
<dbReference type="EMBL" id="BOPV01000001">
    <property type="protein sequence ID" value="GIL38083.1"/>
    <property type="molecule type" value="Genomic_DNA"/>
</dbReference>
<evidence type="ECO:0000313" key="8">
    <source>
        <dbReference type="Proteomes" id="UP000681075"/>
    </source>
</evidence>
<protein>
    <recommendedName>
        <fullName evidence="3">17 kDa surface antigen</fullName>
    </recommendedName>
</protein>
<gene>
    <name evidence="7" type="ORF">TMPK1_03200</name>
</gene>
<evidence type="ECO:0000256" key="5">
    <source>
        <dbReference type="SAM" id="SignalP"/>
    </source>
</evidence>
<evidence type="ECO:0000259" key="6">
    <source>
        <dbReference type="Pfam" id="PF05433"/>
    </source>
</evidence>
<dbReference type="Proteomes" id="UP000681075">
    <property type="component" value="Unassembled WGS sequence"/>
</dbReference>
<feature type="signal peptide" evidence="5">
    <location>
        <begin position="1"/>
        <end position="26"/>
    </location>
</feature>
<sequence>MRNMKFNRIAALAAIVALPLTLAACAETIGAGAGAYAGNQFGKGEGKTAATVAGGVGGALLGHELAR</sequence>
<proteinExistence type="inferred from homology"/>
<comment type="subcellular location">
    <subcellularLocation>
        <location evidence="1">Cell outer membrane</location>
        <topology evidence="1">Lipid-anchor</topology>
    </subcellularLocation>
</comment>
<evidence type="ECO:0000256" key="2">
    <source>
        <dbReference type="ARBA" id="ARBA00008681"/>
    </source>
</evidence>
<keyword evidence="4" id="KW-0449">Lipoprotein</keyword>
<name>A0A8S8X694_9PROT</name>
<dbReference type="InterPro" id="IPR008816">
    <property type="entry name" value="Gly_zipper_2TM_dom"/>
</dbReference>
<comment type="caution">
    <text evidence="7">The sequence shown here is derived from an EMBL/GenBank/DDBJ whole genome shotgun (WGS) entry which is preliminary data.</text>
</comment>
<dbReference type="PROSITE" id="PS51257">
    <property type="entry name" value="PROKAR_LIPOPROTEIN"/>
    <property type="match status" value="1"/>
</dbReference>
<keyword evidence="8" id="KW-1185">Reference proteome</keyword>
<dbReference type="RefSeq" id="WP_420241010.1">
    <property type="nucleotide sequence ID" value="NZ_BOPV01000001.1"/>
</dbReference>
<dbReference type="AlphaFoldDB" id="A0A8S8X694"/>
<accession>A0A8S8X694</accession>
<reference evidence="7" key="1">
    <citation type="submission" date="2021-02" db="EMBL/GenBank/DDBJ databases">
        <title>Genome sequence of Rhodospirillales sp. strain TMPK1 isolated from soil.</title>
        <authorList>
            <person name="Nakai R."/>
            <person name="Kusada H."/>
            <person name="Tamaki H."/>
        </authorList>
    </citation>
    <scope>NUCLEOTIDE SEQUENCE</scope>
    <source>
        <strain evidence="7">TMPK1</strain>
    </source>
</reference>
<organism evidence="7 8">
    <name type="scientific">Roseiterribacter gracilis</name>
    <dbReference type="NCBI Taxonomy" id="2812848"/>
    <lineage>
        <taxon>Bacteria</taxon>
        <taxon>Pseudomonadati</taxon>
        <taxon>Pseudomonadota</taxon>
        <taxon>Alphaproteobacteria</taxon>
        <taxon>Rhodospirillales</taxon>
        <taxon>Roseiterribacteraceae</taxon>
        <taxon>Roseiterribacter</taxon>
    </lineage>
</organism>
<comment type="similarity">
    <text evidence="2">Belongs to the rickettsiale 17 kDa surface antigen family.</text>
</comment>
<keyword evidence="5" id="KW-0732">Signal</keyword>
<feature type="domain" description="Glycine zipper 2TM" evidence="6">
    <location>
        <begin position="29"/>
        <end position="64"/>
    </location>
</feature>
<evidence type="ECO:0000256" key="3">
    <source>
        <dbReference type="ARBA" id="ARBA00015281"/>
    </source>
</evidence>
<evidence type="ECO:0000256" key="1">
    <source>
        <dbReference type="ARBA" id="ARBA00004459"/>
    </source>
</evidence>
<feature type="chain" id="PRO_5035730077" description="17 kDa surface antigen" evidence="5">
    <location>
        <begin position="27"/>
        <end position="67"/>
    </location>
</feature>